<name>A0A399J796_9MICC</name>
<feature type="transmembrane region" description="Helical" evidence="1">
    <location>
        <begin position="29"/>
        <end position="48"/>
    </location>
</feature>
<accession>A0A399J796</accession>
<feature type="transmembrane region" description="Helical" evidence="1">
    <location>
        <begin position="195"/>
        <end position="217"/>
    </location>
</feature>
<dbReference type="EMBL" id="QQXK01000029">
    <property type="protein sequence ID" value="RII41351.1"/>
    <property type="molecule type" value="Genomic_DNA"/>
</dbReference>
<keyword evidence="1" id="KW-1133">Transmembrane helix</keyword>
<dbReference type="AlphaFoldDB" id="A0A399J796"/>
<keyword evidence="1" id="KW-0472">Membrane</keyword>
<evidence type="ECO:0000256" key="1">
    <source>
        <dbReference type="SAM" id="Phobius"/>
    </source>
</evidence>
<evidence type="ECO:0000313" key="3">
    <source>
        <dbReference type="Proteomes" id="UP000265419"/>
    </source>
</evidence>
<keyword evidence="1" id="KW-0812">Transmembrane</keyword>
<proteinExistence type="predicted"/>
<dbReference type="RefSeq" id="WP_119425559.1">
    <property type="nucleotide sequence ID" value="NZ_QQXK01000029.1"/>
</dbReference>
<gene>
    <name evidence="2" type="ORF">DWB68_13040</name>
</gene>
<evidence type="ECO:0000313" key="2">
    <source>
        <dbReference type="EMBL" id="RII41351.1"/>
    </source>
</evidence>
<comment type="caution">
    <text evidence="2">The sequence shown here is derived from an EMBL/GenBank/DDBJ whole genome shotgun (WGS) entry which is preliminary data.</text>
</comment>
<protein>
    <submittedName>
        <fullName evidence="2">Uncharacterized protein</fullName>
    </submittedName>
</protein>
<keyword evidence="3" id="KW-1185">Reference proteome</keyword>
<organism evidence="2 3">
    <name type="scientific">Galactobacter valiniphilus</name>
    <dbReference type="NCBI Taxonomy" id="2676122"/>
    <lineage>
        <taxon>Bacteria</taxon>
        <taxon>Bacillati</taxon>
        <taxon>Actinomycetota</taxon>
        <taxon>Actinomycetes</taxon>
        <taxon>Micrococcales</taxon>
        <taxon>Micrococcaceae</taxon>
        <taxon>Galactobacter</taxon>
    </lineage>
</organism>
<reference evidence="2 3" key="1">
    <citation type="submission" date="2018-07" db="EMBL/GenBank/DDBJ databases">
        <title>Arthrobacter sp. nov., isolated from raw cow's milk with high bacterial count.</title>
        <authorList>
            <person name="Hahne J."/>
            <person name="Isele D."/>
            <person name="Lipski A."/>
        </authorList>
    </citation>
    <scope>NUCLEOTIDE SEQUENCE [LARGE SCALE GENOMIC DNA]</scope>
    <source>
        <strain evidence="2 3">JZ R-35</strain>
    </source>
</reference>
<sequence length="389" mass="41008">MLRIVFFAALGLLAGAGVATLAGPSGAGIWAFPTGLTVAILAAVLGGISRSAGSGGLGGPDPELIAAARRADRLGLARVDVFHTSGIEVNGRPLLKLEVTVLPRSRAPFRTTARPLVSPLLAGRYAPGSLHVVALLTPDGAELAFLDDDPSQPPWARMRVPEASGVGAPVAPRRGKIRPDGTVRRPLLSGSGGGLWWRAPLYLLAFAAGAVAVIYPYRAAVVQSAQSLRAGDGLHPNLLHEPHLSQGIRELANRSGSPVASEVVVRAERIDAEIPLVPGQKASDDWAYARGSVDHRGASTIQPERAQEQFRLDAVAWDKLEPLVERAARESGLPIESALVSVRRNANTDIETESFGRQVGPVKITIVLRNDYGSAFFTADAKGGSFKQR</sequence>
<dbReference type="Proteomes" id="UP000265419">
    <property type="component" value="Unassembled WGS sequence"/>
</dbReference>